<evidence type="ECO:0000256" key="1">
    <source>
        <dbReference type="SAM" id="Phobius"/>
    </source>
</evidence>
<dbReference type="Pfam" id="PF06101">
    <property type="entry name" value="Vps62"/>
    <property type="match status" value="1"/>
</dbReference>
<dbReference type="Proteomes" id="UP000030854">
    <property type="component" value="Unassembled WGS sequence"/>
</dbReference>
<accession>A0A0B1P8N4</accession>
<dbReference type="PANTHER" id="PTHR48174:SF5">
    <property type="entry name" value="VACUOLAR PROTEIN SORTING-ASSOCIATED PROTEIN 62"/>
    <property type="match status" value="1"/>
</dbReference>
<reference evidence="2 3" key="1">
    <citation type="journal article" date="2014" name="BMC Genomics">
        <title>Adaptive genomic structural variation in the grape powdery mildew pathogen, Erysiphe necator.</title>
        <authorList>
            <person name="Jones L."/>
            <person name="Riaz S."/>
            <person name="Morales-Cruz A."/>
            <person name="Amrine K.C."/>
            <person name="McGuire B."/>
            <person name="Gubler W.D."/>
            <person name="Walker M.A."/>
            <person name="Cantu D."/>
        </authorList>
    </citation>
    <scope>NUCLEOTIDE SEQUENCE [LARGE SCALE GENOMIC DNA]</scope>
    <source>
        <strain evidence="3">c</strain>
    </source>
</reference>
<keyword evidence="1" id="KW-0812">Transmembrane</keyword>
<feature type="transmembrane region" description="Helical" evidence="1">
    <location>
        <begin position="54"/>
        <end position="84"/>
    </location>
</feature>
<protein>
    <submittedName>
        <fullName evidence="2">Putative vacuolar protein sorting-associated protein 62</fullName>
    </submittedName>
</protein>
<evidence type="ECO:0000313" key="3">
    <source>
        <dbReference type="Proteomes" id="UP000030854"/>
    </source>
</evidence>
<name>A0A0B1P8N4_UNCNE</name>
<proteinExistence type="predicted"/>
<dbReference type="OMA" id="FNEGPNI"/>
<dbReference type="InterPro" id="IPR009291">
    <property type="entry name" value="Vps62"/>
</dbReference>
<keyword evidence="3" id="KW-1185">Reference proteome</keyword>
<keyword evidence="1" id="KW-0472">Membrane</keyword>
<dbReference type="EMBL" id="JNVN01001661">
    <property type="protein sequence ID" value="KHJ33029.1"/>
    <property type="molecule type" value="Genomic_DNA"/>
</dbReference>
<keyword evidence="1" id="KW-1133">Transmembrane helix</keyword>
<evidence type="ECO:0000313" key="2">
    <source>
        <dbReference type="EMBL" id="KHJ33029.1"/>
    </source>
</evidence>
<dbReference type="STRING" id="52586.A0A0B1P8N4"/>
<dbReference type="PANTHER" id="PTHR48174">
    <property type="entry name" value="DUF946 FAMILY PROTEIN"/>
    <property type="match status" value="1"/>
</dbReference>
<dbReference type="HOGENOM" id="CLU_024079_0_1_1"/>
<gene>
    <name evidence="2" type="ORF">EV44_g4504</name>
</gene>
<dbReference type="AlphaFoldDB" id="A0A0B1P8N4"/>
<comment type="caution">
    <text evidence="2">The sequence shown here is derived from an EMBL/GenBank/DDBJ whole genome shotgun (WGS) entry which is preliminary data.</text>
</comment>
<sequence length="465" mass="52474">MSGKIEQDRDDARMELEDISMDDLEDTAFLTGNISQGGQREKKKLWTRIFIRKIALLIEFAGIFKVVIVLGLIFLIALALLAFVNGEDNSLPTSLPNISTEKARQVAEELKNTTISSYVLTYAPIVVLDRKETFFPSDLSTHIANTQPRFNFTPILNTPFPLNLSNLDQLNTFDNGEVYLSSREPIIHLPMWLRGQKPGKKTLHTRRSVNCVIIVIEKGSFKDEAENIEQNVVDAFYLYFYSYNDGPRGLGHQVGNHIGDWEHNMIRFTNGTPTAIWYSQHGYGSAYTYDAVQKIGVRPVVFSARGSHSNWPEAKAHDFHIINNRIPPHIAYDYTSLGRLWDPTLSAFFYSYNVTNTTSSPLTTSKEQTFPSNGTYIPALSSFPTGFLYFKGLWGDQQLKAGDEGQEEIHGFYKWTSGPKGVGWGDKYLMRDTICPKVLDSDGLPEAEKSGEKNVLKECIIRDSL</sequence>
<organism evidence="2 3">
    <name type="scientific">Uncinula necator</name>
    <name type="common">Grape powdery mildew</name>
    <dbReference type="NCBI Taxonomy" id="52586"/>
    <lineage>
        <taxon>Eukaryota</taxon>
        <taxon>Fungi</taxon>
        <taxon>Dikarya</taxon>
        <taxon>Ascomycota</taxon>
        <taxon>Pezizomycotina</taxon>
        <taxon>Leotiomycetes</taxon>
        <taxon>Erysiphales</taxon>
        <taxon>Erysiphaceae</taxon>
        <taxon>Erysiphe</taxon>
    </lineage>
</organism>